<feature type="region of interest" description="Disordered" evidence="1">
    <location>
        <begin position="39"/>
        <end position="58"/>
    </location>
</feature>
<dbReference type="RefSeq" id="WP_023976500.1">
    <property type="nucleotide sequence ID" value="NZ_JABAGV010000002.1"/>
</dbReference>
<reference evidence="2" key="1">
    <citation type="submission" date="2020-04" db="EMBL/GenBank/DDBJ databases">
        <authorList>
            <person name="Brown S."/>
        </authorList>
    </citation>
    <scope>NUCLEOTIDE SEQUENCE</scope>
    <source>
        <strain evidence="2">DJ015</strain>
    </source>
</reference>
<comment type="caution">
    <text evidence="3">The sequence shown here is derived from an EMBL/GenBank/DDBJ whole genome shotgun (WGS) entry which is preliminary data.</text>
</comment>
<organism evidence="3 4">
    <name type="scientific">Clostridium beijerinckii</name>
    <name type="common">Clostridium MP</name>
    <dbReference type="NCBI Taxonomy" id="1520"/>
    <lineage>
        <taxon>Bacteria</taxon>
        <taxon>Bacillati</taxon>
        <taxon>Bacillota</taxon>
        <taxon>Clostridia</taxon>
        <taxon>Eubacteriales</taxon>
        <taxon>Clostridiaceae</taxon>
        <taxon>Clostridium</taxon>
    </lineage>
</organism>
<dbReference type="EMBL" id="JABTDW010000001">
    <property type="protein sequence ID" value="NSB14580.1"/>
    <property type="molecule type" value="Genomic_DNA"/>
</dbReference>
<accession>A0AAE5H5Y3</accession>
<sequence>MFRKLCIGLIIIGTIAITVSCSGKTNDLSKEAMANNNVSSESSKIENNKTNGDVAQKANKSSHQSSYKIISETYDDNQGTKISYPQITDFNDAEKQKKLNETIKNEALKGNNYYKDVDGKVTIDIKYEIVCQEPELLSIIYSGVGNVSGAAHPSNLFYTTNLDIINNKKLRLNDIVDVNDDFVNMLITGKFKAVNSDYEAQYKSDINTSSLDDWKKRLLAADPSDNMGSEFSYMTKDSLGLSVGVIHALGDHAEFEIKYKDIWKYIKLKDDAHFQDFFKTAD</sequence>
<reference evidence="3" key="2">
    <citation type="submission" date="2020-06" db="EMBL/GenBank/DDBJ databases">
        <title>Genomic insights into acetone-butanol-ethanol (ABE) fermentation by sequencing solventogenic clostridia strains.</title>
        <authorList>
            <person name="Brown S."/>
        </authorList>
    </citation>
    <scope>NUCLEOTIDE SEQUENCE</scope>
    <source>
        <strain evidence="3">DJ123</strain>
    </source>
</reference>
<evidence type="ECO:0000313" key="3">
    <source>
        <dbReference type="EMBL" id="NSB14580.1"/>
    </source>
</evidence>
<dbReference type="AlphaFoldDB" id="A0AAE5H5Y3"/>
<gene>
    <name evidence="3" type="ORF">BCD95_002839</name>
    <name evidence="2" type="ORF">HGI39_01505</name>
</gene>
<evidence type="ECO:0000256" key="1">
    <source>
        <dbReference type="SAM" id="MobiDB-lite"/>
    </source>
</evidence>
<evidence type="ECO:0000313" key="2">
    <source>
        <dbReference type="EMBL" id="MBC2473404.1"/>
    </source>
</evidence>
<dbReference type="Proteomes" id="UP000822184">
    <property type="component" value="Unassembled WGS sequence"/>
</dbReference>
<name>A0AAE5H5Y3_CLOBE</name>
<protein>
    <submittedName>
        <fullName evidence="2">DUF4163 domain-containing protein</fullName>
    </submittedName>
</protein>
<dbReference type="EMBL" id="JABAGV010000002">
    <property type="protein sequence ID" value="MBC2473404.1"/>
    <property type="molecule type" value="Genomic_DNA"/>
</dbReference>
<dbReference type="PROSITE" id="PS51257">
    <property type="entry name" value="PROKAR_LIPOPROTEIN"/>
    <property type="match status" value="1"/>
</dbReference>
<dbReference type="Gene3D" id="3.30.565.40">
    <property type="entry name" value="Fervidobacterium nodosum Rt17-B1 like"/>
    <property type="match status" value="1"/>
</dbReference>
<evidence type="ECO:0000313" key="4">
    <source>
        <dbReference type="Proteomes" id="UP000822184"/>
    </source>
</evidence>
<proteinExistence type="predicted"/>
<dbReference type="Proteomes" id="UP001194098">
    <property type="component" value="Unassembled WGS sequence"/>
</dbReference>
<reference evidence="2" key="3">
    <citation type="journal article" date="2022" name="Nat. Biotechnol.">
        <title>Carbon-negative production of acetone and isopropanol by gas fermentation at industrial pilot scale.</title>
        <authorList>
            <person name="Liew F.E."/>
            <person name="Nogle R."/>
            <person name="Abdalla T."/>
            <person name="Rasor B.J."/>
            <person name="Canter C."/>
            <person name="Jensen R.O."/>
            <person name="Wang L."/>
            <person name="Strutz J."/>
            <person name="Chirania P."/>
            <person name="De Tissera S."/>
            <person name="Mueller A.P."/>
            <person name="Ruan Z."/>
            <person name="Gao A."/>
            <person name="Tran L."/>
            <person name="Engle N.L."/>
            <person name="Bromley J.C."/>
            <person name="Daniell J."/>
            <person name="Conrado R."/>
            <person name="Tschaplinski T.J."/>
            <person name="Giannone R.J."/>
            <person name="Hettich R.L."/>
            <person name="Karim A.S."/>
            <person name="Simpson S.D."/>
            <person name="Brown S.D."/>
            <person name="Leang C."/>
            <person name="Jewett M.C."/>
            <person name="Kopke M."/>
        </authorList>
    </citation>
    <scope>NUCLEOTIDE SEQUENCE</scope>
    <source>
        <strain evidence="2">DJ015</strain>
    </source>
</reference>
<feature type="compositionally biased region" description="Polar residues" evidence="1">
    <location>
        <begin position="48"/>
        <end position="58"/>
    </location>
</feature>